<dbReference type="Pfam" id="PF13931">
    <property type="entry name" value="Microtub_bind"/>
    <property type="match status" value="1"/>
</dbReference>
<evidence type="ECO:0000256" key="4">
    <source>
        <dbReference type="ARBA" id="ARBA00022618"/>
    </source>
</evidence>
<evidence type="ECO:0000256" key="1">
    <source>
        <dbReference type="ARBA" id="ARBA00004245"/>
    </source>
</evidence>
<comment type="subcellular location">
    <subcellularLocation>
        <location evidence="1">Cytoplasm</location>
        <location evidence="1">Cytoskeleton</location>
    </subcellularLocation>
</comment>
<dbReference type="PROSITE" id="PS00411">
    <property type="entry name" value="KINESIN_MOTOR_1"/>
    <property type="match status" value="1"/>
</dbReference>
<dbReference type="GO" id="GO:0000073">
    <property type="term" value="P:initial mitotic spindle pole body separation"/>
    <property type="evidence" value="ECO:0007669"/>
    <property type="project" value="TreeGrafter"/>
</dbReference>
<evidence type="ECO:0000259" key="17">
    <source>
        <dbReference type="PROSITE" id="PS50067"/>
    </source>
</evidence>
<evidence type="ECO:0000313" key="18">
    <source>
        <dbReference type="EMBL" id="KAF2671781.1"/>
    </source>
</evidence>
<dbReference type="GO" id="GO:0072686">
    <property type="term" value="C:mitotic spindle"/>
    <property type="evidence" value="ECO:0007669"/>
    <property type="project" value="TreeGrafter"/>
</dbReference>
<dbReference type="InterPro" id="IPR019821">
    <property type="entry name" value="Kinesin_motor_CS"/>
</dbReference>
<dbReference type="EMBL" id="MU004232">
    <property type="protein sequence ID" value="KAF2671781.1"/>
    <property type="molecule type" value="Genomic_DNA"/>
</dbReference>
<keyword evidence="19" id="KW-1185">Reference proteome</keyword>
<keyword evidence="3" id="KW-0597">Phosphoprotein</keyword>
<feature type="compositionally biased region" description="Low complexity" evidence="16">
    <location>
        <begin position="1"/>
        <end position="10"/>
    </location>
</feature>
<dbReference type="PANTHER" id="PTHR47970:SF12">
    <property type="entry name" value="KINESIN FAMILY MEMBER 11"/>
    <property type="match status" value="1"/>
</dbReference>
<keyword evidence="5" id="KW-0493">Microtubule</keyword>
<comment type="similarity">
    <text evidence="13">Belongs to the TRAFAC class myosin-kinesin ATPase superfamily. Kinesin family. KIN-5/BimC subfamily.</text>
</comment>
<keyword evidence="4" id="KW-0132">Cell division</keyword>
<gene>
    <name evidence="18" type="ORF">BT63DRAFT_384322</name>
</gene>
<evidence type="ECO:0000256" key="3">
    <source>
        <dbReference type="ARBA" id="ARBA00022553"/>
    </source>
</evidence>
<keyword evidence="8 14" id="KW-0067">ATP-binding</keyword>
<feature type="region of interest" description="Disordered" evidence="16">
    <location>
        <begin position="998"/>
        <end position="1019"/>
    </location>
</feature>
<keyword evidence="11" id="KW-0206">Cytoskeleton</keyword>
<reference evidence="18" key="1">
    <citation type="journal article" date="2020" name="Stud. Mycol.">
        <title>101 Dothideomycetes genomes: a test case for predicting lifestyles and emergence of pathogens.</title>
        <authorList>
            <person name="Haridas S."/>
            <person name="Albert R."/>
            <person name="Binder M."/>
            <person name="Bloem J."/>
            <person name="Labutti K."/>
            <person name="Salamov A."/>
            <person name="Andreopoulos B."/>
            <person name="Baker S."/>
            <person name="Barry K."/>
            <person name="Bills G."/>
            <person name="Bluhm B."/>
            <person name="Cannon C."/>
            <person name="Castanera R."/>
            <person name="Culley D."/>
            <person name="Daum C."/>
            <person name="Ezra D."/>
            <person name="Gonzalez J."/>
            <person name="Henrissat B."/>
            <person name="Kuo A."/>
            <person name="Liang C."/>
            <person name="Lipzen A."/>
            <person name="Lutzoni F."/>
            <person name="Magnuson J."/>
            <person name="Mondo S."/>
            <person name="Nolan M."/>
            <person name="Ohm R."/>
            <person name="Pangilinan J."/>
            <person name="Park H.-J."/>
            <person name="Ramirez L."/>
            <person name="Alfaro M."/>
            <person name="Sun H."/>
            <person name="Tritt A."/>
            <person name="Yoshinaga Y."/>
            <person name="Zwiers L.-H."/>
            <person name="Turgeon B."/>
            <person name="Goodwin S."/>
            <person name="Spatafora J."/>
            <person name="Crous P."/>
            <person name="Grigoriev I."/>
        </authorList>
    </citation>
    <scope>NUCLEOTIDE SEQUENCE</scope>
    <source>
        <strain evidence="18">CBS 115976</strain>
    </source>
</reference>
<evidence type="ECO:0000256" key="14">
    <source>
        <dbReference type="PROSITE-ProRule" id="PRU00283"/>
    </source>
</evidence>
<dbReference type="Pfam" id="PF00225">
    <property type="entry name" value="Kinesin"/>
    <property type="match status" value="1"/>
</dbReference>
<keyword evidence="2" id="KW-0963">Cytoplasm</keyword>
<feature type="region of interest" description="Disordered" evidence="16">
    <location>
        <begin position="1057"/>
        <end position="1087"/>
    </location>
</feature>
<dbReference type="CDD" id="cd01364">
    <property type="entry name" value="KISc_BimC_Eg5"/>
    <property type="match status" value="1"/>
</dbReference>
<dbReference type="GO" id="GO:0051301">
    <property type="term" value="P:cell division"/>
    <property type="evidence" value="ECO:0007669"/>
    <property type="project" value="UniProtKB-KW"/>
</dbReference>
<dbReference type="GO" id="GO:0008017">
    <property type="term" value="F:microtubule binding"/>
    <property type="evidence" value="ECO:0007669"/>
    <property type="project" value="InterPro"/>
</dbReference>
<keyword evidence="12" id="KW-0131">Cell cycle</keyword>
<evidence type="ECO:0000256" key="10">
    <source>
        <dbReference type="ARBA" id="ARBA00023175"/>
    </source>
</evidence>
<dbReference type="OrthoDB" id="3176171at2759"/>
<dbReference type="PROSITE" id="PS50067">
    <property type="entry name" value="KINESIN_MOTOR_2"/>
    <property type="match status" value="1"/>
</dbReference>
<dbReference type="PRINTS" id="PR00380">
    <property type="entry name" value="KINESINHEAVY"/>
</dbReference>
<dbReference type="InterPro" id="IPR047149">
    <property type="entry name" value="KIF11-like"/>
</dbReference>
<dbReference type="GO" id="GO:0005634">
    <property type="term" value="C:nucleus"/>
    <property type="evidence" value="ECO:0007669"/>
    <property type="project" value="TreeGrafter"/>
</dbReference>
<dbReference type="PANTHER" id="PTHR47970">
    <property type="entry name" value="KINESIN-LIKE PROTEIN KIF11"/>
    <property type="match status" value="1"/>
</dbReference>
<evidence type="ECO:0000256" key="7">
    <source>
        <dbReference type="ARBA" id="ARBA00022776"/>
    </source>
</evidence>
<sequence length="1178" mass="129579">MSRPPSRVRNMPPPPPRRAMSGLRANSVTPSLTGRSQSPAEFGRARSSPQVTAGTKRKEREYEGESTEGETNINVFVRCRGRNDREVRENSGVVVSTNGVKGQSVDISMGPNALSNKTYHFDGVFSQAADQVMVFDEVVTPVLDEVLRGLNCTIFAYGQTGTGKTYTMSGDITDQDPLPEAAGIVPRVLHELFARLDALPNSPKSGTAPENTVRISFIELYNEELRDLLSTEDSIKLNIVSGDNKKGSTTYVQGMEETYITNARKGVQLLRLGSNKRQVAATKCNDLSSRSHTIFTISVQSKHTTDSGEEHVSTGKLNLVDLAGSENIKNSGAEKKRATEAGLINKSLVALGRVINGLVDRTSHIPYRESKLTRLLQDSLGGRTKTCIIATLSPARSNLEETLSTLDYAFRAKNIKNKPQINQIIPKKTLLKEFTLEIEKLKSELLATRHKNGHYISQDAFDAMTASTDAQKTMIKEQKEMIESMEYKLERKIQELFTLTASSQLLKKDAETTKAQLDSTKDVLERTDLMLRHTKKALDEEAYVAAQHARSEQLLADRANSLITSLDEATGDVEGLHAKVRRRSELSGVHRSRWVEAQEQVGYTTSAVDERLEKLRVEQTMLVDQLASRMLGFVQTEVRDLSAAQQTLKDNSEAFTQAREDVIQQTAQAKSELSEVLGEVASLREDVKAKVGAGLEDLGVAAQRISAGIMKEIQAFHADLHTSYATLGREFRSTFDEMSTEIVEQREELDQLRSQMTVANSQLATEQAQTVDSLEGLVEKEKEIREKENAELMSKIQQLVQATTEQQDLRMLEIGSLPQQFRSVSATHAQAGETFEKNSELLVARSRDFSGKLVKSRDTMKSKIQRDFAAANKHTDALTEVTSSVHSETTRIVAEQVEHLDTEMSTLDTIVSKIQTQNNTAHATRLASFNSLASTVQETYSSIFSTLSTTLDHTNTFDTDMSSTTTGLQATLHSLIPIAELRQPLTELRDQITGAKLDEYVPTGTSPTPKDYAYPTSLPRTASRDTILARLRSAGPHPHSSPAKSPSKPRVYIDFTASSNSPVRPTTSSSNTSSNTSTGLRELDPNTVNNTLNTLPTIPSPTKDVLAALPTLKRPRAAAERDGPVKRRVGARSTVTGTLDRHGGENMMGENVKVPELSASVGVGSVRPGRKLRSHDRS</sequence>
<feature type="compositionally biased region" description="Low complexity" evidence="16">
    <location>
        <begin position="1058"/>
        <end position="1078"/>
    </location>
</feature>
<evidence type="ECO:0000256" key="16">
    <source>
        <dbReference type="SAM" id="MobiDB-lite"/>
    </source>
</evidence>
<dbReference type="GO" id="GO:0007018">
    <property type="term" value="P:microtubule-based movement"/>
    <property type="evidence" value="ECO:0007669"/>
    <property type="project" value="InterPro"/>
</dbReference>
<dbReference type="GO" id="GO:0005524">
    <property type="term" value="F:ATP binding"/>
    <property type="evidence" value="ECO:0007669"/>
    <property type="project" value="UniProtKB-UniRule"/>
</dbReference>
<evidence type="ECO:0000256" key="8">
    <source>
        <dbReference type="ARBA" id="ARBA00022840"/>
    </source>
</evidence>
<evidence type="ECO:0000256" key="15">
    <source>
        <dbReference type="SAM" id="Coils"/>
    </source>
</evidence>
<feature type="compositionally biased region" description="Polar residues" evidence="16">
    <location>
        <begin position="24"/>
        <end position="39"/>
    </location>
</feature>
<organism evidence="18 19">
    <name type="scientific">Microthyrium microscopicum</name>
    <dbReference type="NCBI Taxonomy" id="703497"/>
    <lineage>
        <taxon>Eukaryota</taxon>
        <taxon>Fungi</taxon>
        <taxon>Dikarya</taxon>
        <taxon>Ascomycota</taxon>
        <taxon>Pezizomycotina</taxon>
        <taxon>Dothideomycetes</taxon>
        <taxon>Dothideomycetes incertae sedis</taxon>
        <taxon>Microthyriales</taxon>
        <taxon>Microthyriaceae</taxon>
        <taxon>Microthyrium</taxon>
    </lineage>
</organism>
<evidence type="ECO:0000313" key="19">
    <source>
        <dbReference type="Proteomes" id="UP000799302"/>
    </source>
</evidence>
<evidence type="ECO:0000256" key="11">
    <source>
        <dbReference type="ARBA" id="ARBA00023212"/>
    </source>
</evidence>
<evidence type="ECO:0000256" key="9">
    <source>
        <dbReference type="ARBA" id="ARBA00023054"/>
    </source>
</evidence>
<dbReference type="Gene3D" id="3.40.850.10">
    <property type="entry name" value="Kinesin motor domain"/>
    <property type="match status" value="1"/>
</dbReference>
<dbReference type="GO" id="GO:0008574">
    <property type="term" value="F:plus-end-directed microtubule motor activity"/>
    <property type="evidence" value="ECO:0007669"/>
    <property type="project" value="TreeGrafter"/>
</dbReference>
<keyword evidence="6 14" id="KW-0547">Nucleotide-binding</keyword>
<dbReference type="InterPro" id="IPR027417">
    <property type="entry name" value="P-loop_NTPase"/>
</dbReference>
<dbReference type="GO" id="GO:0005876">
    <property type="term" value="C:spindle microtubule"/>
    <property type="evidence" value="ECO:0007669"/>
    <property type="project" value="TreeGrafter"/>
</dbReference>
<evidence type="ECO:0000256" key="5">
    <source>
        <dbReference type="ARBA" id="ARBA00022701"/>
    </source>
</evidence>
<dbReference type="InterPro" id="IPR036961">
    <property type="entry name" value="Kinesin_motor_dom_sf"/>
</dbReference>
<evidence type="ECO:0000256" key="2">
    <source>
        <dbReference type="ARBA" id="ARBA00022490"/>
    </source>
</evidence>
<feature type="binding site" evidence="14">
    <location>
        <begin position="158"/>
        <end position="165"/>
    </location>
    <ligand>
        <name>ATP</name>
        <dbReference type="ChEBI" id="CHEBI:30616"/>
    </ligand>
</feature>
<accession>A0A6A6UJS8</accession>
<dbReference type="InterPro" id="IPR025901">
    <property type="entry name" value="Kinesin-assoc_MT-bd_dom"/>
</dbReference>
<dbReference type="InterPro" id="IPR001752">
    <property type="entry name" value="Kinesin_motor_dom"/>
</dbReference>
<feature type="region of interest" description="Disordered" evidence="16">
    <location>
        <begin position="1"/>
        <end position="68"/>
    </location>
</feature>
<evidence type="ECO:0000256" key="6">
    <source>
        <dbReference type="ARBA" id="ARBA00022741"/>
    </source>
</evidence>
<dbReference type="FunFam" id="3.40.850.10:FF:000051">
    <property type="entry name" value="Kinesin-like protein bimC"/>
    <property type="match status" value="1"/>
</dbReference>
<feature type="coiled-coil region" evidence="15">
    <location>
        <begin position="735"/>
        <end position="791"/>
    </location>
</feature>
<evidence type="ECO:0000256" key="12">
    <source>
        <dbReference type="ARBA" id="ARBA00023306"/>
    </source>
</evidence>
<name>A0A6A6UJS8_9PEZI</name>
<feature type="domain" description="Kinesin motor" evidence="17">
    <location>
        <begin position="72"/>
        <end position="415"/>
    </location>
</feature>
<dbReference type="SMART" id="SM00129">
    <property type="entry name" value="KISc"/>
    <property type="match status" value="1"/>
</dbReference>
<dbReference type="Proteomes" id="UP000799302">
    <property type="component" value="Unassembled WGS sequence"/>
</dbReference>
<feature type="coiled-coil region" evidence="15">
    <location>
        <begin position="475"/>
        <end position="527"/>
    </location>
</feature>
<evidence type="ECO:0000256" key="13">
    <source>
        <dbReference type="ARBA" id="ARBA00034704"/>
    </source>
</evidence>
<keyword evidence="9 15" id="KW-0175">Coiled coil</keyword>
<dbReference type="SUPFAM" id="SSF52540">
    <property type="entry name" value="P-loop containing nucleoside triphosphate hydrolases"/>
    <property type="match status" value="1"/>
</dbReference>
<keyword evidence="7" id="KW-0498">Mitosis</keyword>
<dbReference type="AlphaFoldDB" id="A0A6A6UJS8"/>
<proteinExistence type="inferred from homology"/>
<protein>
    <submittedName>
        <fullName evidence="18">Kinesin-domain-containing protein</fullName>
    </submittedName>
</protein>
<keyword evidence="10 14" id="KW-0505">Motor protein</keyword>
<dbReference type="InterPro" id="IPR047241">
    <property type="entry name" value="KIF11-like_kin_motor_dom"/>
</dbReference>